<sequence length="756" mass="82907">MSCGTGTGPVEVNPSTGAAHITCFACSRCEYPICDSSEVLLRKVHQGPSEYAFHYNLDGLLDLEDVQVPCYSATEVVQTSTVVSESLMKFPMPPAALVVALESIVQSRKHWLVQRQSMDSRLHEHGVAAQPTADLGASVAAAASGTPSSSESSPPPPPPPADVRGDANDAPVAATTTAAPSTPIVRRYGETAENRIDLVCVKESVLVSGVQECTRDRSAVATAVATAGEELASGVESADHRAQEEVARSSPTTAPAVVRDATFPNIQADVMKSATAAVAKTSWISPGNFRLREAFIHVNRSTLSSRAPWFQGYKCLSRVQCPDCHQALGFVFCIPDAKKQQHLTSEAASEGNETRGIDDTAAPAELSGAHRRVIDQATAPLGEIAQPPHAKKTRNERDAQAAASASTRHVWQEALLHGRRSCTEECRGGGTDEAEDEEDMPEGDPHGDDGYGVGAPPDRFVGLELKRIVQREWTLSSFHERYNKSRQLSTFRELFPEAEELQSLYSRLLGLRIQTELYSSLLRRHKEQNDVQMALLMSNKDRMHTYDEKVKTMQQIIEAQRSQIAMQMRQIQNQEELVKSHQQQFATQKRQIDMEQLLLVQQSRTIESQKEQLRLLKGHFQATRPEVLLDARLRPSPCPPPSLSRVPPDGTGRFQSVDATALLQRVSSRRQYREGAEHDWADVEVMEDAEGSKDGGESTPKTVRTSAILPRAPPETPPAHLCGIPASSASRYLASSSENRQTSTRRSHQLPPFKEE</sequence>
<dbReference type="EMBL" id="JAFJZO010000033">
    <property type="protein sequence ID" value="KAG5495071.1"/>
    <property type="molecule type" value="Genomic_DNA"/>
</dbReference>
<organism evidence="3 4">
    <name type="scientific">Porcisia hertigi</name>
    <dbReference type="NCBI Taxonomy" id="2761500"/>
    <lineage>
        <taxon>Eukaryota</taxon>
        <taxon>Discoba</taxon>
        <taxon>Euglenozoa</taxon>
        <taxon>Kinetoplastea</taxon>
        <taxon>Metakinetoplastina</taxon>
        <taxon>Trypanosomatida</taxon>
        <taxon>Trypanosomatidae</taxon>
        <taxon>Leishmaniinae</taxon>
        <taxon>Porcisia</taxon>
    </lineage>
</organism>
<feature type="region of interest" description="Disordered" evidence="2">
    <location>
        <begin position="632"/>
        <end position="652"/>
    </location>
</feature>
<name>A0A836ID71_9TRYP</name>
<dbReference type="KEGG" id="phet:94288243"/>
<feature type="region of interest" description="Disordered" evidence="2">
    <location>
        <begin position="422"/>
        <end position="456"/>
    </location>
</feature>
<evidence type="ECO:0000313" key="3">
    <source>
        <dbReference type="EMBL" id="KAG5495071.1"/>
    </source>
</evidence>
<feature type="compositionally biased region" description="Acidic residues" evidence="2">
    <location>
        <begin position="432"/>
        <end position="442"/>
    </location>
</feature>
<proteinExistence type="predicted"/>
<dbReference type="RefSeq" id="XP_067754323.1">
    <property type="nucleotide sequence ID" value="XM_067898166.1"/>
</dbReference>
<feature type="region of interest" description="Disordered" evidence="2">
    <location>
        <begin position="683"/>
        <end position="756"/>
    </location>
</feature>
<dbReference type="Proteomes" id="UP000674318">
    <property type="component" value="Unassembled WGS sequence"/>
</dbReference>
<dbReference type="OrthoDB" id="272722at2759"/>
<feature type="region of interest" description="Disordered" evidence="2">
    <location>
        <begin position="138"/>
        <end position="168"/>
    </location>
</feature>
<evidence type="ECO:0000313" key="4">
    <source>
        <dbReference type="Proteomes" id="UP000674318"/>
    </source>
</evidence>
<evidence type="ECO:0000256" key="1">
    <source>
        <dbReference type="SAM" id="Coils"/>
    </source>
</evidence>
<protein>
    <submittedName>
        <fullName evidence="3">Uncharacterized protein</fullName>
    </submittedName>
</protein>
<feature type="coiled-coil region" evidence="1">
    <location>
        <begin position="557"/>
        <end position="591"/>
    </location>
</feature>
<feature type="region of interest" description="Disordered" evidence="2">
    <location>
        <begin position="232"/>
        <end position="253"/>
    </location>
</feature>
<dbReference type="GeneID" id="94288243"/>
<feature type="region of interest" description="Disordered" evidence="2">
    <location>
        <begin position="378"/>
        <end position="407"/>
    </location>
</feature>
<evidence type="ECO:0000256" key="2">
    <source>
        <dbReference type="SAM" id="MobiDB-lite"/>
    </source>
</evidence>
<comment type="caution">
    <text evidence="3">The sequence shown here is derived from an EMBL/GenBank/DDBJ whole genome shotgun (WGS) entry which is preliminary data.</text>
</comment>
<feature type="compositionally biased region" description="Basic and acidic residues" evidence="2">
    <location>
        <begin position="237"/>
        <end position="247"/>
    </location>
</feature>
<gene>
    <name evidence="3" type="ORF">JKF63_02124</name>
</gene>
<reference evidence="3 4" key="1">
    <citation type="submission" date="2021-02" db="EMBL/GenBank/DDBJ databases">
        <title>Porcisia hertigi Genome sequencing and assembly.</title>
        <authorList>
            <person name="Almutairi H."/>
            <person name="Gatherer D."/>
        </authorList>
    </citation>
    <scope>NUCLEOTIDE SEQUENCE [LARGE SCALE GENOMIC DNA]</scope>
    <source>
        <strain evidence="3 4">C119</strain>
    </source>
</reference>
<dbReference type="AlphaFoldDB" id="A0A836ID71"/>
<feature type="compositionally biased region" description="Low complexity" evidence="2">
    <location>
        <begin position="138"/>
        <end position="152"/>
    </location>
</feature>
<accession>A0A836ID71</accession>
<feature type="compositionally biased region" description="Low complexity" evidence="2">
    <location>
        <begin position="726"/>
        <end position="737"/>
    </location>
</feature>
<keyword evidence="4" id="KW-1185">Reference proteome</keyword>
<keyword evidence="1" id="KW-0175">Coiled coil</keyword>